<dbReference type="KEGG" id="ssg:Selsp_0679"/>
<evidence type="ECO:0000256" key="3">
    <source>
        <dbReference type="ARBA" id="ARBA00023163"/>
    </source>
</evidence>
<feature type="domain" description="HTH marR-type" evidence="4">
    <location>
        <begin position="1"/>
        <end position="151"/>
    </location>
</feature>
<dbReference type="PANTHER" id="PTHR42756:SF1">
    <property type="entry name" value="TRANSCRIPTIONAL REPRESSOR OF EMRAB OPERON"/>
    <property type="match status" value="1"/>
</dbReference>
<proteinExistence type="predicted"/>
<keyword evidence="1" id="KW-0805">Transcription regulation</keyword>
<dbReference type="HOGENOM" id="CLU_083287_18_0_9"/>
<dbReference type="Proteomes" id="UP000011124">
    <property type="component" value="Chromosome"/>
</dbReference>
<evidence type="ECO:0000313" key="6">
    <source>
        <dbReference type="Proteomes" id="UP000011124"/>
    </source>
</evidence>
<dbReference type="GO" id="GO:0003700">
    <property type="term" value="F:DNA-binding transcription factor activity"/>
    <property type="evidence" value="ECO:0007669"/>
    <property type="project" value="InterPro"/>
</dbReference>
<evidence type="ECO:0000313" key="5">
    <source>
        <dbReference type="EMBL" id="AEB99648.1"/>
    </source>
</evidence>
<dbReference type="InterPro" id="IPR023187">
    <property type="entry name" value="Tscrpt_reg_MarR-type_CS"/>
</dbReference>
<dbReference type="GO" id="GO:0003677">
    <property type="term" value="F:DNA binding"/>
    <property type="evidence" value="ECO:0007669"/>
    <property type="project" value="UniProtKB-KW"/>
</dbReference>
<keyword evidence="6" id="KW-1185">Reference proteome</keyword>
<gene>
    <name evidence="5" type="ordered locus">Selsp_0679</name>
</gene>
<dbReference type="InterPro" id="IPR036388">
    <property type="entry name" value="WH-like_DNA-bd_sf"/>
</dbReference>
<dbReference type="PRINTS" id="PR00598">
    <property type="entry name" value="HTHMARR"/>
</dbReference>
<reference evidence="5 6" key="1">
    <citation type="submission" date="2011-04" db="EMBL/GenBank/DDBJ databases">
        <title>The complete genome of Selenomonas sputigena DSM 20758.</title>
        <authorList>
            <consortium name="US DOE Joint Genome Institute (JGI-PGF)"/>
            <person name="Lucas S."/>
            <person name="Copeland A."/>
            <person name="Lapidus A."/>
            <person name="Bruce D."/>
            <person name="Goodwin L."/>
            <person name="Pitluck S."/>
            <person name="Peters L."/>
            <person name="Kyrpides N."/>
            <person name="Mavromatis K."/>
            <person name="Ivanova N."/>
            <person name="Ovchinnikova G."/>
            <person name="Teshima H."/>
            <person name="Detter J.C."/>
            <person name="Tapia R."/>
            <person name="Han C."/>
            <person name="Land M."/>
            <person name="Hauser L."/>
            <person name="Markowitz V."/>
            <person name="Cheng J.-F."/>
            <person name="Hugenholtz P."/>
            <person name="Woyke T."/>
            <person name="Wu D."/>
            <person name="Gronow S."/>
            <person name="Wellnitz S."/>
            <person name="Schneider S."/>
            <person name="Klenk H.-P."/>
            <person name="Eisen J.A."/>
        </authorList>
    </citation>
    <scope>NUCLEOTIDE SEQUENCE [LARGE SCALE GENOMIC DNA]</scope>
    <source>
        <strain evidence="6">ATCC 35185 / DSM 20758 / VPI D19B-28</strain>
    </source>
</reference>
<dbReference type="Pfam" id="PF01047">
    <property type="entry name" value="MarR"/>
    <property type="match status" value="1"/>
</dbReference>
<dbReference type="InterPro" id="IPR000835">
    <property type="entry name" value="HTH_MarR-typ"/>
</dbReference>
<dbReference type="PANTHER" id="PTHR42756">
    <property type="entry name" value="TRANSCRIPTIONAL REGULATOR, MARR"/>
    <property type="match status" value="1"/>
</dbReference>
<evidence type="ECO:0000256" key="2">
    <source>
        <dbReference type="ARBA" id="ARBA00023125"/>
    </source>
</evidence>
<dbReference type="Gene3D" id="1.10.10.10">
    <property type="entry name" value="Winged helix-like DNA-binding domain superfamily/Winged helix DNA-binding domain"/>
    <property type="match status" value="1"/>
</dbReference>
<sequence length="151" mass="17570">MDNLQVARCFSILDGRSRSYVLEACRPLQLTYSEYVLLLRLFDCEGASQEDLSRALQTDKSAVARTLKLLEQKGFICREKDAEDRRIKRIRLTEYGRMQHPFLLSVMNSWVNYLIDTLSPQDVSCVERNFRILAERSSKADFRELIGKTAR</sequence>
<dbReference type="InterPro" id="IPR036390">
    <property type="entry name" value="WH_DNA-bd_sf"/>
</dbReference>
<dbReference type="SUPFAM" id="SSF46785">
    <property type="entry name" value="Winged helix' DNA-binding domain"/>
    <property type="match status" value="1"/>
</dbReference>
<evidence type="ECO:0000256" key="1">
    <source>
        <dbReference type="ARBA" id="ARBA00023015"/>
    </source>
</evidence>
<dbReference type="SMART" id="SM00347">
    <property type="entry name" value="HTH_MARR"/>
    <property type="match status" value="1"/>
</dbReference>
<dbReference type="PROSITE" id="PS01117">
    <property type="entry name" value="HTH_MARR_1"/>
    <property type="match status" value="1"/>
</dbReference>
<keyword evidence="3" id="KW-0804">Transcription</keyword>
<accession>F4EZ91</accession>
<dbReference type="AlphaFoldDB" id="F4EZ91"/>
<dbReference type="PROSITE" id="PS50995">
    <property type="entry name" value="HTH_MARR_2"/>
    <property type="match status" value="1"/>
</dbReference>
<name>F4EZ91_SELS3</name>
<protein>
    <submittedName>
        <fullName evidence="5">Transcriptional regulator, MarR family</fullName>
    </submittedName>
</protein>
<evidence type="ECO:0000259" key="4">
    <source>
        <dbReference type="PROSITE" id="PS50995"/>
    </source>
</evidence>
<dbReference type="RefSeq" id="WP_013740659.1">
    <property type="nucleotide sequence ID" value="NC_015437.1"/>
</dbReference>
<organism evidence="5 6">
    <name type="scientific">Selenomonas sputigena (strain ATCC 35185 / DSM 20758 / CCUG 44933 / VPI D19B-28)</name>
    <dbReference type="NCBI Taxonomy" id="546271"/>
    <lineage>
        <taxon>Bacteria</taxon>
        <taxon>Bacillati</taxon>
        <taxon>Bacillota</taxon>
        <taxon>Negativicutes</taxon>
        <taxon>Selenomonadales</taxon>
        <taxon>Selenomonadaceae</taxon>
        <taxon>Selenomonas</taxon>
    </lineage>
</organism>
<keyword evidence="2" id="KW-0238">DNA-binding</keyword>
<dbReference type="EMBL" id="CP002637">
    <property type="protein sequence ID" value="AEB99648.1"/>
    <property type="molecule type" value="Genomic_DNA"/>
</dbReference>